<feature type="transmembrane region" description="Helical" evidence="6">
    <location>
        <begin position="40"/>
        <end position="58"/>
    </location>
</feature>
<dbReference type="InterPro" id="IPR022791">
    <property type="entry name" value="L-PG_synthase/AglD"/>
</dbReference>
<comment type="subcellular location">
    <subcellularLocation>
        <location evidence="1">Cell membrane</location>
        <topology evidence="1">Multi-pass membrane protein</topology>
    </subcellularLocation>
</comment>
<evidence type="ECO:0000256" key="4">
    <source>
        <dbReference type="ARBA" id="ARBA00022989"/>
    </source>
</evidence>
<organism evidence="7 8">
    <name type="scientific">Aquimarina amphilecti</name>
    <dbReference type="NCBI Taxonomy" id="1038014"/>
    <lineage>
        <taxon>Bacteria</taxon>
        <taxon>Pseudomonadati</taxon>
        <taxon>Bacteroidota</taxon>
        <taxon>Flavobacteriia</taxon>
        <taxon>Flavobacteriales</taxon>
        <taxon>Flavobacteriaceae</taxon>
        <taxon>Aquimarina</taxon>
    </lineage>
</organism>
<dbReference type="STRING" id="1038014.SAMN04487910_4444"/>
<dbReference type="OrthoDB" id="9797121at2"/>
<dbReference type="Proteomes" id="UP000198521">
    <property type="component" value="Unassembled WGS sequence"/>
</dbReference>
<dbReference type="AlphaFoldDB" id="A0A1H7WIQ5"/>
<sequence length="310" mass="36076">MIRRYFFDINFWLKSLGLILFAYLIHRIGWEQTLVSVNKISFINICVAILILWIAFYLKSLRWRIISNSYGIPLVGYKAFKIFFIGLFLANITPGKLGDFGRLLYIKDHLPSQKIGWSSLIMDRLFDLFCLLFFSFLALIYYQINFRVLKYPTEYKGLIWWSLILIVFVLVLFKFNHQIRKVIKPWVLAFNSHNLGFLRSLQSLMITCISMVLIYGVFNYIAWSMGVEIDHVGLFLGTFILGILTLLPITVLGIGVRETSLIVIFKLYNLPAEDAIALSLIIFLLQLISFIPGAIWFYLSPINLKDLRKI</sequence>
<evidence type="ECO:0000256" key="2">
    <source>
        <dbReference type="ARBA" id="ARBA00022475"/>
    </source>
</evidence>
<evidence type="ECO:0000313" key="7">
    <source>
        <dbReference type="EMBL" id="SEM20878.1"/>
    </source>
</evidence>
<accession>A0A1H7WIQ5</accession>
<keyword evidence="3 6" id="KW-0812">Transmembrane</keyword>
<feature type="transmembrane region" description="Helical" evidence="6">
    <location>
        <begin position="234"/>
        <end position="256"/>
    </location>
</feature>
<dbReference type="RefSeq" id="WP_091412445.1">
    <property type="nucleotide sequence ID" value="NZ_FOAB01000010.1"/>
</dbReference>
<proteinExistence type="predicted"/>
<evidence type="ECO:0000256" key="3">
    <source>
        <dbReference type="ARBA" id="ARBA00022692"/>
    </source>
</evidence>
<evidence type="ECO:0008006" key="9">
    <source>
        <dbReference type="Google" id="ProtNLM"/>
    </source>
</evidence>
<name>A0A1H7WIQ5_AQUAM</name>
<evidence type="ECO:0000256" key="1">
    <source>
        <dbReference type="ARBA" id="ARBA00004651"/>
    </source>
</evidence>
<evidence type="ECO:0000313" key="8">
    <source>
        <dbReference type="Proteomes" id="UP000198521"/>
    </source>
</evidence>
<protein>
    <recommendedName>
        <fullName evidence="9">Lysylphosphatidylglycerol synthase TM region</fullName>
    </recommendedName>
</protein>
<keyword evidence="8" id="KW-1185">Reference proteome</keyword>
<evidence type="ECO:0000256" key="5">
    <source>
        <dbReference type="ARBA" id="ARBA00023136"/>
    </source>
</evidence>
<dbReference type="EMBL" id="FOAB01000010">
    <property type="protein sequence ID" value="SEM20878.1"/>
    <property type="molecule type" value="Genomic_DNA"/>
</dbReference>
<dbReference type="PANTHER" id="PTHR40277">
    <property type="entry name" value="BLL5419 PROTEIN"/>
    <property type="match status" value="1"/>
</dbReference>
<dbReference type="GO" id="GO:0005886">
    <property type="term" value="C:plasma membrane"/>
    <property type="evidence" value="ECO:0007669"/>
    <property type="project" value="UniProtKB-SubCell"/>
</dbReference>
<keyword evidence="2" id="KW-1003">Cell membrane</keyword>
<keyword evidence="5 6" id="KW-0472">Membrane</keyword>
<dbReference type="PANTHER" id="PTHR40277:SF1">
    <property type="entry name" value="BLL5419 PROTEIN"/>
    <property type="match status" value="1"/>
</dbReference>
<feature type="transmembrane region" description="Helical" evidence="6">
    <location>
        <begin position="125"/>
        <end position="146"/>
    </location>
</feature>
<evidence type="ECO:0000256" key="6">
    <source>
        <dbReference type="SAM" id="Phobius"/>
    </source>
</evidence>
<feature type="transmembrane region" description="Helical" evidence="6">
    <location>
        <begin position="158"/>
        <end position="177"/>
    </location>
</feature>
<keyword evidence="4 6" id="KW-1133">Transmembrane helix</keyword>
<dbReference type="NCBIfam" id="TIGR00374">
    <property type="entry name" value="flippase-like domain"/>
    <property type="match status" value="1"/>
</dbReference>
<dbReference type="Pfam" id="PF03706">
    <property type="entry name" value="LPG_synthase_TM"/>
    <property type="match status" value="1"/>
</dbReference>
<feature type="transmembrane region" description="Helical" evidence="6">
    <location>
        <begin position="70"/>
        <end position="90"/>
    </location>
</feature>
<gene>
    <name evidence="7" type="ORF">SAMN04487910_4444</name>
</gene>
<reference evidence="7 8" key="1">
    <citation type="submission" date="2016-10" db="EMBL/GenBank/DDBJ databases">
        <authorList>
            <person name="de Groot N.N."/>
        </authorList>
    </citation>
    <scope>NUCLEOTIDE SEQUENCE [LARGE SCALE GENOMIC DNA]</scope>
    <source>
        <strain evidence="7 8">DSM 25232</strain>
    </source>
</reference>
<feature type="transmembrane region" description="Helical" evidence="6">
    <location>
        <begin position="12"/>
        <end position="28"/>
    </location>
</feature>
<feature type="transmembrane region" description="Helical" evidence="6">
    <location>
        <begin position="197"/>
        <end position="222"/>
    </location>
</feature>
<feature type="transmembrane region" description="Helical" evidence="6">
    <location>
        <begin position="276"/>
        <end position="299"/>
    </location>
</feature>